<evidence type="ECO:0000313" key="2">
    <source>
        <dbReference type="EMBL" id="KAF9451295.1"/>
    </source>
</evidence>
<keyword evidence="1" id="KW-1133">Transmembrane helix</keyword>
<dbReference type="EMBL" id="MU151088">
    <property type="protein sequence ID" value="KAF9451295.1"/>
    <property type="molecule type" value="Genomic_DNA"/>
</dbReference>
<keyword evidence="1" id="KW-0472">Membrane</keyword>
<name>A0A9P5XKM6_9AGAR</name>
<evidence type="ECO:0000256" key="1">
    <source>
        <dbReference type="SAM" id="Phobius"/>
    </source>
</evidence>
<keyword evidence="1" id="KW-0812">Transmembrane</keyword>
<reference evidence="2" key="1">
    <citation type="submission" date="2020-11" db="EMBL/GenBank/DDBJ databases">
        <authorList>
            <consortium name="DOE Joint Genome Institute"/>
            <person name="Ahrendt S."/>
            <person name="Riley R."/>
            <person name="Andreopoulos W."/>
            <person name="Labutti K."/>
            <person name="Pangilinan J."/>
            <person name="Ruiz-Duenas F.J."/>
            <person name="Barrasa J.M."/>
            <person name="Sanchez-Garcia M."/>
            <person name="Camarero S."/>
            <person name="Miyauchi S."/>
            <person name="Serrano A."/>
            <person name="Linde D."/>
            <person name="Babiker R."/>
            <person name="Drula E."/>
            <person name="Ayuso-Fernandez I."/>
            <person name="Pacheco R."/>
            <person name="Padilla G."/>
            <person name="Ferreira P."/>
            <person name="Barriuso J."/>
            <person name="Kellner H."/>
            <person name="Castanera R."/>
            <person name="Alfaro M."/>
            <person name="Ramirez L."/>
            <person name="Pisabarro A.G."/>
            <person name="Kuo A."/>
            <person name="Tritt A."/>
            <person name="Lipzen A."/>
            <person name="He G."/>
            <person name="Yan M."/>
            <person name="Ng V."/>
            <person name="Cullen D."/>
            <person name="Martin F."/>
            <person name="Rosso M.-N."/>
            <person name="Henrissat B."/>
            <person name="Hibbett D."/>
            <person name="Martinez A.T."/>
            <person name="Grigoriev I.V."/>
        </authorList>
    </citation>
    <scope>NUCLEOTIDE SEQUENCE</scope>
    <source>
        <strain evidence="2">MF-IS2</strain>
    </source>
</reference>
<dbReference type="OrthoDB" id="3362027at2759"/>
<accession>A0A9P5XKM6</accession>
<feature type="transmembrane region" description="Helical" evidence="1">
    <location>
        <begin position="21"/>
        <end position="44"/>
    </location>
</feature>
<comment type="caution">
    <text evidence="2">The sequence shown here is derived from an EMBL/GenBank/DDBJ whole genome shotgun (WGS) entry which is preliminary data.</text>
</comment>
<evidence type="ECO:0008006" key="4">
    <source>
        <dbReference type="Google" id="ProtNLM"/>
    </source>
</evidence>
<feature type="transmembrane region" description="Helical" evidence="1">
    <location>
        <begin position="56"/>
        <end position="76"/>
    </location>
</feature>
<keyword evidence="3" id="KW-1185">Reference proteome</keyword>
<evidence type="ECO:0000313" key="3">
    <source>
        <dbReference type="Proteomes" id="UP000807342"/>
    </source>
</evidence>
<proteinExistence type="predicted"/>
<organism evidence="2 3">
    <name type="scientific">Macrolepiota fuliginosa MF-IS2</name>
    <dbReference type="NCBI Taxonomy" id="1400762"/>
    <lineage>
        <taxon>Eukaryota</taxon>
        <taxon>Fungi</taxon>
        <taxon>Dikarya</taxon>
        <taxon>Basidiomycota</taxon>
        <taxon>Agaricomycotina</taxon>
        <taxon>Agaricomycetes</taxon>
        <taxon>Agaricomycetidae</taxon>
        <taxon>Agaricales</taxon>
        <taxon>Agaricineae</taxon>
        <taxon>Agaricaceae</taxon>
        <taxon>Macrolepiota</taxon>
    </lineage>
</organism>
<protein>
    <recommendedName>
        <fullName evidence="4">Tetraspanin</fullName>
    </recommendedName>
</protein>
<gene>
    <name evidence="2" type="ORF">P691DRAFT_663498</name>
</gene>
<feature type="transmembrane region" description="Helical" evidence="1">
    <location>
        <begin position="83"/>
        <end position="106"/>
    </location>
</feature>
<sequence length="196" mass="21288">MATTYTRKSRTFCCCIPVRAGVITLAIIGLIGGAGLTALGGIALTQTNANRITSGIQIAVYVILAVVSLLGLVGAIGKKRGLINLYFAILIGHLLFSFALGVYAMYRTFKDSPEYMHQCRGDSEDASVIKVCHEGDMLMKGIVVSISLIAWLLEICESMHTSNRPFQGACVIVFSYSKQLSEEEETRSVVKDNEAW</sequence>
<dbReference type="Proteomes" id="UP000807342">
    <property type="component" value="Unassembled WGS sequence"/>
</dbReference>
<dbReference type="AlphaFoldDB" id="A0A9P5XKM6"/>